<dbReference type="Gene3D" id="3.90.1590.10">
    <property type="entry name" value="glutathione-dependent formaldehyde- activating enzyme (gfa)"/>
    <property type="match status" value="1"/>
</dbReference>
<dbReference type="PROSITE" id="PS51891">
    <property type="entry name" value="CENP_V_GFA"/>
    <property type="match status" value="1"/>
</dbReference>
<dbReference type="GO" id="GO:0046872">
    <property type="term" value="F:metal ion binding"/>
    <property type="evidence" value="ECO:0007669"/>
    <property type="project" value="UniProtKB-KW"/>
</dbReference>
<keyword evidence="2" id="KW-0479">Metal-binding</keyword>
<dbReference type="PANTHER" id="PTHR33337:SF40">
    <property type="entry name" value="CENP-V_GFA DOMAIN-CONTAINING PROTEIN-RELATED"/>
    <property type="match status" value="1"/>
</dbReference>
<dbReference type="InterPro" id="IPR011057">
    <property type="entry name" value="Mss4-like_sf"/>
</dbReference>
<dbReference type="GO" id="GO:0016846">
    <property type="term" value="F:carbon-sulfur lyase activity"/>
    <property type="evidence" value="ECO:0007669"/>
    <property type="project" value="InterPro"/>
</dbReference>
<evidence type="ECO:0000256" key="3">
    <source>
        <dbReference type="ARBA" id="ARBA00022833"/>
    </source>
</evidence>
<evidence type="ECO:0000313" key="6">
    <source>
        <dbReference type="EMBL" id="QDE31807.1"/>
    </source>
</evidence>
<keyword evidence="3" id="KW-0862">Zinc</keyword>
<evidence type="ECO:0000313" key="7">
    <source>
        <dbReference type="Proteomes" id="UP000319809"/>
    </source>
</evidence>
<dbReference type="InterPro" id="IPR006913">
    <property type="entry name" value="CENP-V/GFA"/>
</dbReference>
<keyword evidence="4" id="KW-0456">Lyase</keyword>
<dbReference type="SUPFAM" id="SSF51316">
    <property type="entry name" value="Mss4-like"/>
    <property type="match status" value="1"/>
</dbReference>
<dbReference type="AlphaFoldDB" id="A0A4Y5YGN5"/>
<comment type="similarity">
    <text evidence="1">Belongs to the Gfa family.</text>
</comment>
<sequence length="112" mass="12648">MSQVELLQGGCLCGAIRYQVSGTPFDADHCHCSQCRKSSGAVLVSWMDFHREQVQWLQGQVTEFASSNDIRRGFCQQCGCSLTFRHLSYPQYTTLSIASLDQPDRVQPTYHI</sequence>
<gene>
    <name evidence="6" type="ORF">FH971_13050</name>
</gene>
<organism evidence="6 7">
    <name type="scientific">Shewanella polaris</name>
    <dbReference type="NCBI Taxonomy" id="2588449"/>
    <lineage>
        <taxon>Bacteria</taxon>
        <taxon>Pseudomonadati</taxon>
        <taxon>Pseudomonadota</taxon>
        <taxon>Gammaproteobacteria</taxon>
        <taxon>Alteromonadales</taxon>
        <taxon>Shewanellaceae</taxon>
        <taxon>Shewanella</taxon>
    </lineage>
</organism>
<dbReference type="EMBL" id="CP041036">
    <property type="protein sequence ID" value="QDE31807.1"/>
    <property type="molecule type" value="Genomic_DNA"/>
</dbReference>
<evidence type="ECO:0000256" key="1">
    <source>
        <dbReference type="ARBA" id="ARBA00005495"/>
    </source>
</evidence>
<proteinExistence type="inferred from homology"/>
<evidence type="ECO:0000256" key="4">
    <source>
        <dbReference type="ARBA" id="ARBA00023239"/>
    </source>
</evidence>
<evidence type="ECO:0000256" key="2">
    <source>
        <dbReference type="ARBA" id="ARBA00022723"/>
    </source>
</evidence>
<keyword evidence="7" id="KW-1185">Reference proteome</keyword>
<accession>A0A4Y5YGN5</accession>
<protein>
    <submittedName>
        <fullName evidence="6">GFA family protein</fullName>
    </submittedName>
</protein>
<dbReference type="PANTHER" id="PTHR33337">
    <property type="entry name" value="GFA DOMAIN-CONTAINING PROTEIN"/>
    <property type="match status" value="1"/>
</dbReference>
<name>A0A4Y5YGN5_9GAMM</name>
<dbReference type="Pfam" id="PF04828">
    <property type="entry name" value="GFA"/>
    <property type="match status" value="1"/>
</dbReference>
<feature type="domain" description="CENP-V/GFA" evidence="5">
    <location>
        <begin position="7"/>
        <end position="112"/>
    </location>
</feature>
<reference evidence="6 7" key="1">
    <citation type="submission" date="2019-06" db="EMBL/GenBank/DDBJ databases">
        <title>The genome of Shewanella sp. SM1901.</title>
        <authorList>
            <person name="Cha Q."/>
        </authorList>
    </citation>
    <scope>NUCLEOTIDE SEQUENCE [LARGE SCALE GENOMIC DNA]</scope>
    <source>
        <strain evidence="6 7">SM1901</strain>
    </source>
</reference>
<dbReference type="Proteomes" id="UP000319809">
    <property type="component" value="Chromosome"/>
</dbReference>
<evidence type="ECO:0000259" key="5">
    <source>
        <dbReference type="PROSITE" id="PS51891"/>
    </source>
</evidence>
<dbReference type="KEGG" id="spol:FH971_13050"/>